<comment type="caution">
    <text evidence="1">The sequence shown here is derived from an EMBL/GenBank/DDBJ whole genome shotgun (WGS) entry which is preliminary data.</text>
</comment>
<organism evidence="1">
    <name type="scientific">gut metagenome</name>
    <dbReference type="NCBI Taxonomy" id="749906"/>
    <lineage>
        <taxon>unclassified sequences</taxon>
        <taxon>metagenomes</taxon>
        <taxon>organismal metagenomes</taxon>
    </lineage>
</organism>
<accession>J9G8R0</accession>
<sequence length="84" mass="9675">MPQSCLWLGASDGVGDRHQWLENDAAGPPYPVNCFLIGTKLRNSLKRETVSTNFKTIILNIVWFWPEQRMGYCHFIVVLLRDLP</sequence>
<name>J9G8R0_9ZZZZ</name>
<protein>
    <submittedName>
        <fullName evidence="1">Uncharacterized protein</fullName>
    </submittedName>
</protein>
<proteinExistence type="predicted"/>
<evidence type="ECO:0000313" key="1">
    <source>
        <dbReference type="EMBL" id="EJX03249.1"/>
    </source>
</evidence>
<dbReference type="AlphaFoldDB" id="J9G8R0"/>
<gene>
    <name evidence="1" type="ORF">EVA_08644</name>
</gene>
<dbReference type="EMBL" id="AMCI01002239">
    <property type="protein sequence ID" value="EJX03249.1"/>
    <property type="molecule type" value="Genomic_DNA"/>
</dbReference>
<reference evidence="1" key="1">
    <citation type="journal article" date="2012" name="PLoS ONE">
        <title>Gene sets for utilization of primary and secondary nutrition supplies in the distal gut of endangered iberian lynx.</title>
        <authorList>
            <person name="Alcaide M."/>
            <person name="Messina E."/>
            <person name="Richter M."/>
            <person name="Bargiela R."/>
            <person name="Peplies J."/>
            <person name="Huws S.A."/>
            <person name="Newbold C.J."/>
            <person name="Golyshin P.N."/>
            <person name="Simon M.A."/>
            <person name="Lopez G."/>
            <person name="Yakimov M.M."/>
            <person name="Ferrer M."/>
        </authorList>
    </citation>
    <scope>NUCLEOTIDE SEQUENCE</scope>
</reference>